<dbReference type="Proteomes" id="UP001190700">
    <property type="component" value="Unassembled WGS sequence"/>
</dbReference>
<gene>
    <name evidence="2" type="ORF">CYMTET_8325</name>
</gene>
<evidence type="ECO:0000313" key="2">
    <source>
        <dbReference type="EMBL" id="KAK3284000.1"/>
    </source>
</evidence>
<proteinExistence type="predicted"/>
<reference evidence="2 3" key="1">
    <citation type="journal article" date="2015" name="Genome Biol. Evol.">
        <title>Comparative Genomics of a Bacterivorous Green Alga Reveals Evolutionary Causalities and Consequences of Phago-Mixotrophic Mode of Nutrition.</title>
        <authorList>
            <person name="Burns J.A."/>
            <person name="Paasch A."/>
            <person name="Narechania A."/>
            <person name="Kim E."/>
        </authorList>
    </citation>
    <scope>NUCLEOTIDE SEQUENCE [LARGE SCALE GENOMIC DNA]</scope>
    <source>
        <strain evidence="2 3">PLY_AMNH</strain>
    </source>
</reference>
<keyword evidence="1" id="KW-0732">Signal</keyword>
<comment type="caution">
    <text evidence="2">The sequence shown here is derived from an EMBL/GenBank/DDBJ whole genome shotgun (WGS) entry which is preliminary data.</text>
</comment>
<organism evidence="2 3">
    <name type="scientific">Cymbomonas tetramitiformis</name>
    <dbReference type="NCBI Taxonomy" id="36881"/>
    <lineage>
        <taxon>Eukaryota</taxon>
        <taxon>Viridiplantae</taxon>
        <taxon>Chlorophyta</taxon>
        <taxon>Pyramimonadophyceae</taxon>
        <taxon>Pyramimonadales</taxon>
        <taxon>Pyramimonadaceae</taxon>
        <taxon>Cymbomonas</taxon>
    </lineage>
</organism>
<accession>A0AAE0LGL4</accession>
<keyword evidence="3" id="KW-1185">Reference proteome</keyword>
<feature type="chain" id="PRO_5042178917" description="Glycosyltransferase family 92 protein" evidence="1">
    <location>
        <begin position="32"/>
        <end position="433"/>
    </location>
</feature>
<evidence type="ECO:0000313" key="3">
    <source>
        <dbReference type="Proteomes" id="UP001190700"/>
    </source>
</evidence>
<sequence length="433" mass="50349">MERLSSGLFSSHTFLRFLVFYVLVHVGPCASKSRRARDTRPSQLLESFSDEEELLYHARSYEHWNMTDEPHISALKFWALQHPCNNTLPVMSDSEKRINVTIPPHGTAVVTITHRLHAKQQHTFHRYYSRAIGAENVFFGVHMRGGCEWSGRCDIGSIQTNYQFTPMMKRMAARGSKLIAVMCAQDNSTTESVNQIVHDLREFGYRKVIYVEDDEFLVPDPHKYSGGLLEYVTNLSSVSTRTGKPWRRAHAYDVRQSDEEWGQLHRGRAILHQRRWWRSSDPDNCNVVLSETPGRYDVVPNATVPAIQWQPLHSELQRRYGTETPMKCNVNADPELAVIRLRCADRDEFRDQQFREYSMERRQANRTFTNQTGKEFRTIFAQAWNQSKDFHLHLSECGYSSNNRFEVDVGDKTIKYSRNLARIPAKWVDKADI</sequence>
<evidence type="ECO:0000256" key="1">
    <source>
        <dbReference type="SAM" id="SignalP"/>
    </source>
</evidence>
<dbReference type="EMBL" id="LGRX02002544">
    <property type="protein sequence ID" value="KAK3284000.1"/>
    <property type="molecule type" value="Genomic_DNA"/>
</dbReference>
<evidence type="ECO:0008006" key="4">
    <source>
        <dbReference type="Google" id="ProtNLM"/>
    </source>
</evidence>
<name>A0AAE0LGL4_9CHLO</name>
<dbReference type="AlphaFoldDB" id="A0AAE0LGL4"/>
<feature type="signal peptide" evidence="1">
    <location>
        <begin position="1"/>
        <end position="31"/>
    </location>
</feature>
<protein>
    <recommendedName>
        <fullName evidence="4">Glycosyltransferase family 92 protein</fullName>
    </recommendedName>
</protein>